<dbReference type="GO" id="GO:0016491">
    <property type="term" value="F:oxidoreductase activity"/>
    <property type="evidence" value="ECO:0007669"/>
    <property type="project" value="UniProtKB-KW"/>
</dbReference>
<dbReference type="PANTHER" id="PTHR47990">
    <property type="entry name" value="2-OXOGLUTARATE (2OG) AND FE(II)-DEPENDENT OXYGENASE SUPERFAMILY PROTEIN-RELATED"/>
    <property type="match status" value="1"/>
</dbReference>
<dbReference type="GO" id="GO:0046872">
    <property type="term" value="F:metal ion binding"/>
    <property type="evidence" value="ECO:0007669"/>
    <property type="project" value="UniProtKB-KW"/>
</dbReference>
<comment type="caution">
    <text evidence="3">The sequence shown here is derived from an EMBL/GenBank/DDBJ whole genome shotgun (WGS) entry which is preliminary data.</text>
</comment>
<dbReference type="PRINTS" id="PR00682">
    <property type="entry name" value="IPNSYNTHASE"/>
</dbReference>
<organism evidence="3 4">
    <name type="scientific">Mortierella polycephala</name>
    <dbReference type="NCBI Taxonomy" id="41804"/>
    <lineage>
        <taxon>Eukaryota</taxon>
        <taxon>Fungi</taxon>
        <taxon>Fungi incertae sedis</taxon>
        <taxon>Mucoromycota</taxon>
        <taxon>Mortierellomycotina</taxon>
        <taxon>Mortierellomycetes</taxon>
        <taxon>Mortierellales</taxon>
        <taxon>Mortierellaceae</taxon>
        <taxon>Mortierella</taxon>
    </lineage>
</organism>
<dbReference type="InterPro" id="IPR027443">
    <property type="entry name" value="IPNS-like_sf"/>
</dbReference>
<gene>
    <name evidence="3" type="ORF">BG011_004213</name>
</gene>
<dbReference type="InterPro" id="IPR050231">
    <property type="entry name" value="Iron_ascorbate_oxido_reductase"/>
</dbReference>
<dbReference type="OrthoDB" id="406156at2759"/>
<dbReference type="Pfam" id="PF14226">
    <property type="entry name" value="DIOX_N"/>
    <property type="match status" value="1"/>
</dbReference>
<dbReference type="InterPro" id="IPR044861">
    <property type="entry name" value="IPNS-like_FE2OG_OXY"/>
</dbReference>
<dbReference type="EMBL" id="JAAAJA010000276">
    <property type="protein sequence ID" value="KAG0257028.1"/>
    <property type="molecule type" value="Genomic_DNA"/>
</dbReference>
<dbReference type="InterPro" id="IPR026992">
    <property type="entry name" value="DIOX_N"/>
</dbReference>
<keyword evidence="1" id="KW-0560">Oxidoreductase</keyword>
<accession>A0A9P6Q0H6</accession>
<evidence type="ECO:0000259" key="2">
    <source>
        <dbReference type="PROSITE" id="PS51471"/>
    </source>
</evidence>
<evidence type="ECO:0000313" key="4">
    <source>
        <dbReference type="Proteomes" id="UP000726737"/>
    </source>
</evidence>
<name>A0A9P6Q0H6_9FUNG</name>
<proteinExistence type="inferred from homology"/>
<dbReference type="PROSITE" id="PS51471">
    <property type="entry name" value="FE2OG_OXY"/>
    <property type="match status" value="1"/>
</dbReference>
<evidence type="ECO:0000313" key="3">
    <source>
        <dbReference type="EMBL" id="KAG0257028.1"/>
    </source>
</evidence>
<keyword evidence="1" id="KW-0408">Iron</keyword>
<protein>
    <recommendedName>
        <fullName evidence="2">Fe2OG dioxygenase domain-containing protein</fullName>
    </recommendedName>
</protein>
<keyword evidence="1" id="KW-0479">Metal-binding</keyword>
<comment type="similarity">
    <text evidence="1">Belongs to the iron/ascorbate-dependent oxidoreductase family.</text>
</comment>
<feature type="domain" description="Fe2OG dioxygenase" evidence="2">
    <location>
        <begin position="184"/>
        <end position="291"/>
    </location>
</feature>
<dbReference type="SUPFAM" id="SSF51197">
    <property type="entry name" value="Clavaminate synthase-like"/>
    <property type="match status" value="1"/>
</dbReference>
<reference evidence="3" key="1">
    <citation type="journal article" date="2020" name="Fungal Divers.">
        <title>Resolving the Mortierellaceae phylogeny through synthesis of multi-gene phylogenetics and phylogenomics.</title>
        <authorList>
            <person name="Vandepol N."/>
            <person name="Liber J."/>
            <person name="Desiro A."/>
            <person name="Na H."/>
            <person name="Kennedy M."/>
            <person name="Barry K."/>
            <person name="Grigoriev I.V."/>
            <person name="Miller A.N."/>
            <person name="O'Donnell K."/>
            <person name="Stajich J.E."/>
            <person name="Bonito G."/>
        </authorList>
    </citation>
    <scope>NUCLEOTIDE SEQUENCE</scope>
    <source>
        <strain evidence="3">KOD948</strain>
    </source>
</reference>
<dbReference type="Proteomes" id="UP000726737">
    <property type="component" value="Unassembled WGS sequence"/>
</dbReference>
<sequence length="345" mass="39016">MPNDQHSSDSAGSAPKVEATIPVIDFSLFTSDPKECARQIGEASQNIGFFYLRNHGIPQDLIDRMFDCSDQFFQSPVQNKSQHMIGPNNQGYSPLKSERLDVEHQTQGDLKEAYNVCKFSVDDDSTAYFVRGDKDDQERVGVFFKDLHKLAKEVLQSFAIALQVPESSGGRNYFDKSHEWDADSGTTLRFLHYPKQSGNPDTPLAGSHTDYGTITLLMQKDIAGLQVQASRVHKNVPWVDAPVIPNTILVNIGDHLQMWTNGLLKSTMHRVMYNPQQLHSSRYSIACFFHANDSTKFEPIPSPVITQEMRAEAVEYEEGRNMTAGEYLQWRLARSYNYDQPLEDA</sequence>
<dbReference type="AlphaFoldDB" id="A0A9P6Q0H6"/>
<keyword evidence="4" id="KW-1185">Reference proteome</keyword>
<evidence type="ECO:0000256" key="1">
    <source>
        <dbReference type="RuleBase" id="RU003682"/>
    </source>
</evidence>
<dbReference type="Gene3D" id="2.60.120.330">
    <property type="entry name" value="B-lactam Antibiotic, Isopenicillin N Synthase, Chain"/>
    <property type="match status" value="1"/>
</dbReference>
<dbReference type="Pfam" id="PF03171">
    <property type="entry name" value="2OG-FeII_Oxy"/>
    <property type="match status" value="1"/>
</dbReference>
<dbReference type="InterPro" id="IPR005123">
    <property type="entry name" value="Oxoglu/Fe-dep_dioxygenase_dom"/>
</dbReference>